<sequence length="197" mass="21813">MVTWRGLAELQAQNQRLISIARDLASQLEKHESSEAETEKNIANLSTRIDSLQGEVDLARLAAKEARSEASVAVSQRNTYRQLLEEHGIEVAAMASLPGSDTEVSGDNLKGADISHSDSFTSEHKQSSLRGGQNSPVASRLAVDRLEDTISSLRTEFQRYRKDKSESDQVYTSTIDQLRKESNDARILNQKLSSQLP</sequence>
<evidence type="ECO:0000256" key="5">
    <source>
        <dbReference type="SAM" id="MobiDB-lite"/>
    </source>
</evidence>
<gene>
    <name evidence="7" type="ORF">PXEA_LOCUS5681</name>
</gene>
<dbReference type="GO" id="GO:1901673">
    <property type="term" value="P:regulation of mitotic spindle assembly"/>
    <property type="evidence" value="ECO:0007669"/>
    <property type="project" value="TreeGrafter"/>
</dbReference>
<dbReference type="GO" id="GO:0005643">
    <property type="term" value="C:nuclear pore"/>
    <property type="evidence" value="ECO:0007669"/>
    <property type="project" value="TreeGrafter"/>
</dbReference>
<dbReference type="GO" id="GO:0006406">
    <property type="term" value="P:mRNA export from nucleus"/>
    <property type="evidence" value="ECO:0007669"/>
    <property type="project" value="TreeGrafter"/>
</dbReference>
<dbReference type="InterPro" id="IPR057974">
    <property type="entry name" value="NUA/TPR/MLP1-2-like_dom"/>
</dbReference>
<name>A0A3S5FCF8_9PLAT</name>
<dbReference type="Pfam" id="PF25785">
    <property type="entry name" value="TPR"/>
    <property type="match status" value="1"/>
</dbReference>
<evidence type="ECO:0000256" key="4">
    <source>
        <dbReference type="SAM" id="Coils"/>
    </source>
</evidence>
<evidence type="ECO:0000313" key="8">
    <source>
        <dbReference type="Proteomes" id="UP000784294"/>
    </source>
</evidence>
<dbReference type="PANTHER" id="PTHR18898">
    <property type="entry name" value="NUCLEOPROTEIN TPR-RELATED"/>
    <property type="match status" value="1"/>
</dbReference>
<organism evidence="7 8">
    <name type="scientific">Protopolystoma xenopodis</name>
    <dbReference type="NCBI Taxonomy" id="117903"/>
    <lineage>
        <taxon>Eukaryota</taxon>
        <taxon>Metazoa</taxon>
        <taxon>Spiralia</taxon>
        <taxon>Lophotrochozoa</taxon>
        <taxon>Platyhelminthes</taxon>
        <taxon>Monogenea</taxon>
        <taxon>Polyopisthocotylea</taxon>
        <taxon>Polystomatidea</taxon>
        <taxon>Polystomatidae</taxon>
        <taxon>Protopolystoma</taxon>
    </lineage>
</organism>
<dbReference type="OrthoDB" id="6271670at2759"/>
<feature type="coiled-coil region" evidence="4">
    <location>
        <begin position="7"/>
        <end position="69"/>
    </location>
</feature>
<evidence type="ECO:0000256" key="1">
    <source>
        <dbReference type="ARBA" id="ARBA00004123"/>
    </source>
</evidence>
<protein>
    <recommendedName>
        <fullName evidence="6">NUA/TPR/MLP1-2-like domain-containing protein</fullName>
    </recommendedName>
</protein>
<proteinExistence type="predicted"/>
<keyword evidence="8" id="KW-1185">Reference proteome</keyword>
<keyword evidence="2 4" id="KW-0175">Coiled coil</keyword>
<evidence type="ECO:0000259" key="6">
    <source>
        <dbReference type="Pfam" id="PF25785"/>
    </source>
</evidence>
<dbReference type="Proteomes" id="UP000784294">
    <property type="component" value="Unassembled WGS sequence"/>
</dbReference>
<accession>A0A3S5FCF8</accession>
<evidence type="ECO:0000256" key="2">
    <source>
        <dbReference type="ARBA" id="ARBA00023054"/>
    </source>
</evidence>
<feature type="compositionally biased region" description="Polar residues" evidence="5">
    <location>
        <begin position="128"/>
        <end position="137"/>
    </location>
</feature>
<feature type="coiled-coil region" evidence="4">
    <location>
        <begin position="143"/>
        <end position="195"/>
    </location>
</feature>
<dbReference type="GO" id="GO:0017056">
    <property type="term" value="F:structural constituent of nuclear pore"/>
    <property type="evidence" value="ECO:0007669"/>
    <property type="project" value="TreeGrafter"/>
</dbReference>
<evidence type="ECO:0000256" key="3">
    <source>
        <dbReference type="ARBA" id="ARBA00023242"/>
    </source>
</evidence>
<feature type="compositionally biased region" description="Basic and acidic residues" evidence="5">
    <location>
        <begin position="113"/>
        <end position="126"/>
    </location>
</feature>
<reference evidence="7" key="1">
    <citation type="submission" date="2018-11" db="EMBL/GenBank/DDBJ databases">
        <authorList>
            <consortium name="Pathogen Informatics"/>
        </authorList>
    </citation>
    <scope>NUCLEOTIDE SEQUENCE</scope>
</reference>
<evidence type="ECO:0000313" key="7">
    <source>
        <dbReference type="EMBL" id="VEL12241.1"/>
    </source>
</evidence>
<comment type="caution">
    <text evidence="7">The sequence shown here is derived from an EMBL/GenBank/DDBJ whole genome shotgun (WGS) entry which is preliminary data.</text>
</comment>
<feature type="domain" description="NUA/TPR/MLP1-2-like" evidence="6">
    <location>
        <begin position="1"/>
        <end position="32"/>
    </location>
</feature>
<dbReference type="PANTHER" id="PTHR18898:SF2">
    <property type="entry name" value="NUCLEOPROTEIN TPR"/>
    <property type="match status" value="1"/>
</dbReference>
<comment type="subcellular location">
    <subcellularLocation>
        <location evidence="1">Nucleus</location>
    </subcellularLocation>
</comment>
<keyword evidence="3" id="KW-0539">Nucleus</keyword>
<dbReference type="EMBL" id="CAAALY010014189">
    <property type="protein sequence ID" value="VEL12241.1"/>
    <property type="molecule type" value="Genomic_DNA"/>
</dbReference>
<feature type="region of interest" description="Disordered" evidence="5">
    <location>
        <begin position="100"/>
        <end position="139"/>
    </location>
</feature>
<dbReference type="AlphaFoldDB" id="A0A3S5FCF8"/>